<dbReference type="AlphaFoldDB" id="A0A167WSB8"/>
<dbReference type="Proteomes" id="UP000076532">
    <property type="component" value="Unassembled WGS sequence"/>
</dbReference>
<evidence type="ECO:0000313" key="2">
    <source>
        <dbReference type="Proteomes" id="UP000076532"/>
    </source>
</evidence>
<accession>A0A167WSB8</accession>
<protein>
    <submittedName>
        <fullName evidence="1">Uncharacterized protein</fullName>
    </submittedName>
</protein>
<reference evidence="1 2" key="1">
    <citation type="journal article" date="2016" name="Mol. Biol. Evol.">
        <title>Comparative Genomics of Early-Diverging Mushroom-Forming Fungi Provides Insights into the Origins of Lignocellulose Decay Capabilities.</title>
        <authorList>
            <person name="Nagy L.G."/>
            <person name="Riley R."/>
            <person name="Tritt A."/>
            <person name="Adam C."/>
            <person name="Daum C."/>
            <person name="Floudas D."/>
            <person name="Sun H."/>
            <person name="Yadav J.S."/>
            <person name="Pangilinan J."/>
            <person name="Larsson K.H."/>
            <person name="Matsuura K."/>
            <person name="Barry K."/>
            <person name="Labutti K."/>
            <person name="Kuo R."/>
            <person name="Ohm R.A."/>
            <person name="Bhattacharya S.S."/>
            <person name="Shirouzu T."/>
            <person name="Yoshinaga Y."/>
            <person name="Martin F.M."/>
            <person name="Grigoriev I.V."/>
            <person name="Hibbett D.S."/>
        </authorList>
    </citation>
    <scope>NUCLEOTIDE SEQUENCE [LARGE SCALE GENOMIC DNA]</scope>
    <source>
        <strain evidence="1 2">CBS 109695</strain>
    </source>
</reference>
<organism evidence="1 2">
    <name type="scientific">Athelia psychrophila</name>
    <dbReference type="NCBI Taxonomy" id="1759441"/>
    <lineage>
        <taxon>Eukaryota</taxon>
        <taxon>Fungi</taxon>
        <taxon>Dikarya</taxon>
        <taxon>Basidiomycota</taxon>
        <taxon>Agaricomycotina</taxon>
        <taxon>Agaricomycetes</taxon>
        <taxon>Agaricomycetidae</taxon>
        <taxon>Atheliales</taxon>
        <taxon>Atheliaceae</taxon>
        <taxon>Athelia</taxon>
    </lineage>
</organism>
<keyword evidence="2" id="KW-1185">Reference proteome</keyword>
<dbReference type="EMBL" id="KV417788">
    <property type="protein sequence ID" value="KZP06422.1"/>
    <property type="molecule type" value="Genomic_DNA"/>
</dbReference>
<gene>
    <name evidence="1" type="ORF">FIBSPDRAFT_902810</name>
</gene>
<name>A0A167WSB8_9AGAM</name>
<proteinExistence type="predicted"/>
<sequence length="232" mass="25987">MIEDSLPFMSRAYFPQARIASGMPFHSNSVIDASALPPQTARPDISERLATLQRAPTQFSTQASGNSRVVNINGDQHIHNTYQGFDPAERTSLLQIIQWQERRMAELEAQTSFCQCLRIRNSAPDRPDFRPPSQDPSQGQYMLLSTQTIQTCPRAASRDEVLAGESDALIITGLPKPILYGFRTTTFFNATIGTVPYPFPSQPPCRVFLREMCQLRAGRGRVLLSKLEARQD</sequence>
<evidence type="ECO:0000313" key="1">
    <source>
        <dbReference type="EMBL" id="KZP06422.1"/>
    </source>
</evidence>